<dbReference type="InterPro" id="IPR023210">
    <property type="entry name" value="NADP_OxRdtase_dom"/>
</dbReference>
<proteinExistence type="inferred from homology"/>
<dbReference type="AlphaFoldDB" id="A0A8H7TER0"/>
<evidence type="ECO:0000256" key="1">
    <source>
        <dbReference type="ARBA" id="ARBA00022857"/>
    </source>
</evidence>
<dbReference type="PANTHER" id="PTHR43364">
    <property type="entry name" value="NADH-SPECIFIC METHYLGLYOXAL REDUCTASE-RELATED"/>
    <property type="match status" value="1"/>
</dbReference>
<keyword evidence="2" id="KW-0560">Oxidoreductase</keyword>
<protein>
    <recommendedName>
        <fullName evidence="5">NADP-dependent oxidoreductase domain-containing protein</fullName>
    </recommendedName>
</protein>
<gene>
    <name evidence="6" type="ORF">IFR04_006607</name>
</gene>
<organism evidence="6 7">
    <name type="scientific">Cadophora malorum</name>
    <dbReference type="NCBI Taxonomy" id="108018"/>
    <lineage>
        <taxon>Eukaryota</taxon>
        <taxon>Fungi</taxon>
        <taxon>Dikarya</taxon>
        <taxon>Ascomycota</taxon>
        <taxon>Pezizomycotina</taxon>
        <taxon>Leotiomycetes</taxon>
        <taxon>Helotiales</taxon>
        <taxon>Ploettnerulaceae</taxon>
        <taxon>Cadophora</taxon>
    </lineage>
</organism>
<dbReference type="InterPro" id="IPR050523">
    <property type="entry name" value="AKR_Detox_Biosynth"/>
</dbReference>
<comment type="caution">
    <text evidence="6">The sequence shown here is derived from an EMBL/GenBank/DDBJ whole genome shotgun (WGS) entry which is preliminary data.</text>
</comment>
<dbReference type="Pfam" id="PF00248">
    <property type="entry name" value="Aldo_ket_red"/>
    <property type="match status" value="1"/>
</dbReference>
<reference evidence="6" key="1">
    <citation type="submission" date="2021-02" db="EMBL/GenBank/DDBJ databases">
        <title>Genome sequence Cadophora malorum strain M34.</title>
        <authorList>
            <person name="Stefanovic E."/>
            <person name="Vu D."/>
            <person name="Scully C."/>
            <person name="Dijksterhuis J."/>
            <person name="Roader J."/>
            <person name="Houbraken J."/>
        </authorList>
    </citation>
    <scope>NUCLEOTIDE SEQUENCE</scope>
    <source>
        <strain evidence="6">M34</strain>
    </source>
</reference>
<evidence type="ECO:0000313" key="6">
    <source>
        <dbReference type="EMBL" id="KAG4420229.1"/>
    </source>
</evidence>
<dbReference type="OrthoDB" id="48988at2759"/>
<sequence length="379" mass="42476">MAFTPAAIPKSVLGYHRVLSPTAGVRVSPLCLGAMNFGDAWKQYMGECNKETTFEILDYFFEQGGNFIDTANAYQGGESEQWLGEWMAARENREQIILATKYTTLYTSGKGAMNSNFSGNHSKSLRNSIDASLKKLGTDYIDLFYVHWWDFTTSIPELMQSLNHLVAAGKVLYLGISDTPAWVVVKANCYAREHGLTPFSVYQGKWNAATRDFERDILPMCESEGMGIAPWGTLGSGDFKTSEQRAEGDEEGRKMFPSEEKNTRIAEKLDEIAKRKGTVLTSVALAYIMQKYPYVYPIVGGRKLSHLKGNIEALSVKLSDEEVDEIEDVAEFDIGWPMNMLFMGKYNSRMTSKDVSWTGFAAKLDVPEKVRAVKPRTLE</sequence>
<feature type="region of interest" description="Disordered" evidence="4">
    <location>
        <begin position="239"/>
        <end position="258"/>
    </location>
</feature>
<evidence type="ECO:0000256" key="4">
    <source>
        <dbReference type="SAM" id="MobiDB-lite"/>
    </source>
</evidence>
<evidence type="ECO:0000313" key="7">
    <source>
        <dbReference type="Proteomes" id="UP000664132"/>
    </source>
</evidence>
<accession>A0A8H7TER0</accession>
<evidence type="ECO:0000259" key="5">
    <source>
        <dbReference type="Pfam" id="PF00248"/>
    </source>
</evidence>
<dbReference type="InterPro" id="IPR036812">
    <property type="entry name" value="NAD(P)_OxRdtase_dom_sf"/>
</dbReference>
<keyword evidence="1" id="KW-0521">NADP</keyword>
<dbReference type="GO" id="GO:0016491">
    <property type="term" value="F:oxidoreductase activity"/>
    <property type="evidence" value="ECO:0007669"/>
    <property type="project" value="UniProtKB-KW"/>
</dbReference>
<comment type="similarity">
    <text evidence="3">Belongs to the aldo/keto reductase family. Aldo/keto reductase 2 subfamily.</text>
</comment>
<name>A0A8H7TER0_9HELO</name>
<dbReference type="EMBL" id="JAFJYH010000088">
    <property type="protein sequence ID" value="KAG4420229.1"/>
    <property type="molecule type" value="Genomic_DNA"/>
</dbReference>
<feature type="domain" description="NADP-dependent oxidoreductase" evidence="5">
    <location>
        <begin position="29"/>
        <end position="330"/>
    </location>
</feature>
<keyword evidence="7" id="KW-1185">Reference proteome</keyword>
<dbReference type="Proteomes" id="UP000664132">
    <property type="component" value="Unassembled WGS sequence"/>
</dbReference>
<feature type="compositionally biased region" description="Basic and acidic residues" evidence="4">
    <location>
        <begin position="240"/>
        <end position="258"/>
    </location>
</feature>
<evidence type="ECO:0000256" key="3">
    <source>
        <dbReference type="ARBA" id="ARBA00038157"/>
    </source>
</evidence>
<dbReference type="CDD" id="cd19146">
    <property type="entry name" value="AKR_AKR9A1-2"/>
    <property type="match status" value="1"/>
</dbReference>
<evidence type="ECO:0000256" key="2">
    <source>
        <dbReference type="ARBA" id="ARBA00023002"/>
    </source>
</evidence>
<dbReference type="SUPFAM" id="SSF51430">
    <property type="entry name" value="NAD(P)-linked oxidoreductase"/>
    <property type="match status" value="1"/>
</dbReference>
<dbReference type="PANTHER" id="PTHR43364:SF7">
    <property type="entry name" value="NADP-DEPENDENT OXIDOREDUCTASE DOMAIN-CONTAINING PROTEIN-RELATED"/>
    <property type="match status" value="1"/>
</dbReference>
<dbReference type="Gene3D" id="3.20.20.100">
    <property type="entry name" value="NADP-dependent oxidoreductase domain"/>
    <property type="match status" value="1"/>
</dbReference>